<evidence type="ECO:0000256" key="5">
    <source>
        <dbReference type="ARBA" id="ARBA00022989"/>
    </source>
</evidence>
<reference evidence="9 10" key="1">
    <citation type="submission" date="2016-10" db="EMBL/GenBank/DDBJ databases">
        <authorList>
            <person name="de Groot N.N."/>
        </authorList>
    </citation>
    <scope>NUCLEOTIDE SEQUENCE [LARGE SCALE GENOMIC DNA]</scope>
    <source>
        <strain evidence="9 10">DSM 15123</strain>
    </source>
</reference>
<evidence type="ECO:0000256" key="8">
    <source>
        <dbReference type="SAM" id="Phobius"/>
    </source>
</evidence>
<dbReference type="InterPro" id="IPR027417">
    <property type="entry name" value="P-loop_NTPase"/>
</dbReference>
<evidence type="ECO:0000256" key="7">
    <source>
        <dbReference type="SAM" id="MobiDB-lite"/>
    </source>
</evidence>
<keyword evidence="3" id="KW-1003">Cell membrane</keyword>
<gene>
    <name evidence="9" type="ORF">SAMN02745977_02458</name>
</gene>
<feature type="transmembrane region" description="Helical" evidence="8">
    <location>
        <begin position="62"/>
        <end position="87"/>
    </location>
</feature>
<feature type="region of interest" description="Disordered" evidence="7">
    <location>
        <begin position="551"/>
        <end position="584"/>
    </location>
</feature>
<protein>
    <submittedName>
        <fullName evidence="9">Type IV secretion system protein VirD4</fullName>
    </submittedName>
</protein>
<dbReference type="OrthoDB" id="9759295at2"/>
<accession>A0A1H8KTK9</accession>
<comment type="subcellular location">
    <subcellularLocation>
        <location evidence="1">Cell membrane</location>
        <topology evidence="1">Multi-pass membrane protein</topology>
    </subcellularLocation>
</comment>
<name>A0A1H8KTK9_9BURK</name>
<evidence type="ECO:0000256" key="3">
    <source>
        <dbReference type="ARBA" id="ARBA00022475"/>
    </source>
</evidence>
<dbReference type="Proteomes" id="UP000199531">
    <property type="component" value="Unassembled WGS sequence"/>
</dbReference>
<keyword evidence="5 8" id="KW-1133">Transmembrane helix</keyword>
<dbReference type="PANTHER" id="PTHR37937:SF1">
    <property type="entry name" value="CONJUGATIVE TRANSFER: DNA TRANSPORT"/>
    <property type="match status" value="1"/>
</dbReference>
<dbReference type="EMBL" id="FOCW01000013">
    <property type="protein sequence ID" value="SEN96250.1"/>
    <property type="molecule type" value="Genomic_DNA"/>
</dbReference>
<organism evidence="9 10">
    <name type="scientific">Brachymonas denitrificans DSM 15123</name>
    <dbReference type="NCBI Taxonomy" id="1121117"/>
    <lineage>
        <taxon>Bacteria</taxon>
        <taxon>Pseudomonadati</taxon>
        <taxon>Pseudomonadota</taxon>
        <taxon>Betaproteobacteria</taxon>
        <taxon>Burkholderiales</taxon>
        <taxon>Comamonadaceae</taxon>
        <taxon>Brachymonas</taxon>
    </lineage>
</organism>
<dbReference type="GO" id="GO:0005886">
    <property type="term" value="C:plasma membrane"/>
    <property type="evidence" value="ECO:0007669"/>
    <property type="project" value="UniProtKB-SubCell"/>
</dbReference>
<evidence type="ECO:0000256" key="4">
    <source>
        <dbReference type="ARBA" id="ARBA00022692"/>
    </source>
</evidence>
<keyword evidence="6 8" id="KW-0472">Membrane</keyword>
<dbReference type="SUPFAM" id="SSF52540">
    <property type="entry name" value="P-loop containing nucleoside triphosphate hydrolases"/>
    <property type="match status" value="1"/>
</dbReference>
<evidence type="ECO:0000256" key="1">
    <source>
        <dbReference type="ARBA" id="ARBA00004651"/>
    </source>
</evidence>
<comment type="similarity">
    <text evidence="2">Belongs to the VirD4/TraG family.</text>
</comment>
<sequence>MRPGLRLSLGLLSLPLLMAAGSWVAGQLLYWWFDFQDRQADWHTWLAYARLLDHPGYRAHAWAIQTTGMIGLGVAATLWLTLLVALLRRPRRSTHGDARFAGYAQLARLGAFRSSDTGVLIGRHGRRYLRDHGQRAILLAAPTRSGKGVGVVVPVLLDYPGSVVVLDIKYENHALTSGYRQQMGQQVFTFSPFSPDGRTHRWNPLRYIPAEPAQRVGELRQIAHMLYPDGDGSGNQQFFIDHARNVFLALALYLFEQHDRNRRLGLESAPLTLGQLHRLASGSPTESPRARLQALADEDHLSEACQHAFAGFAGQAEETLASILGTFHAPLLLWSDPLLDAATSSDDFLLTDVRRKRMSIYLCVSPDKLAQAGLIFNLFFSQLISLNTRTLPQQDPSLRHQCLLLMDEFTSLGKIDIIARAVGYMAGYNLRLLTIIQSMAQLDATYGREQARTLATNHATQILYAPREQQDANDYADMLGYTTQRRRQRSIARETSFTEVEERRALMLPQEIKALGSKRQILLIEGLEHPVLADKIRYYRERRFKRRLLKPVKPPPAVAPSHHAGSKAGVPVVRETQLATSSSA</sequence>
<dbReference type="Gene3D" id="3.40.50.300">
    <property type="entry name" value="P-loop containing nucleotide triphosphate hydrolases"/>
    <property type="match status" value="1"/>
</dbReference>
<dbReference type="AlphaFoldDB" id="A0A1H8KTK9"/>
<dbReference type="STRING" id="1121117.SAMN02745977_02458"/>
<evidence type="ECO:0000256" key="2">
    <source>
        <dbReference type="ARBA" id="ARBA00008806"/>
    </source>
</evidence>
<dbReference type="Pfam" id="PF02534">
    <property type="entry name" value="T4SS-DNA_transf"/>
    <property type="match status" value="1"/>
</dbReference>
<dbReference type="InterPro" id="IPR003688">
    <property type="entry name" value="TraG/VirD4"/>
</dbReference>
<dbReference type="RefSeq" id="WP_091818356.1">
    <property type="nucleotide sequence ID" value="NZ_FOCW01000013.1"/>
</dbReference>
<evidence type="ECO:0000313" key="9">
    <source>
        <dbReference type="EMBL" id="SEN96250.1"/>
    </source>
</evidence>
<keyword evidence="10" id="KW-1185">Reference proteome</keyword>
<proteinExistence type="inferred from homology"/>
<keyword evidence="4 8" id="KW-0812">Transmembrane</keyword>
<dbReference type="PANTHER" id="PTHR37937">
    <property type="entry name" value="CONJUGATIVE TRANSFER: DNA TRANSPORT"/>
    <property type="match status" value="1"/>
</dbReference>
<dbReference type="InterPro" id="IPR051539">
    <property type="entry name" value="T4SS-coupling_protein"/>
</dbReference>
<evidence type="ECO:0000313" key="10">
    <source>
        <dbReference type="Proteomes" id="UP000199531"/>
    </source>
</evidence>
<evidence type="ECO:0000256" key="6">
    <source>
        <dbReference type="ARBA" id="ARBA00023136"/>
    </source>
</evidence>
<dbReference type="CDD" id="cd01127">
    <property type="entry name" value="TrwB_TraG_TraD_VirD4"/>
    <property type="match status" value="1"/>
</dbReference>